<dbReference type="InterPro" id="IPR007382">
    <property type="entry name" value="UPF0756_TM"/>
</dbReference>
<dbReference type="EMBL" id="JBHSUC010000004">
    <property type="protein sequence ID" value="MFC6361447.1"/>
    <property type="molecule type" value="Genomic_DNA"/>
</dbReference>
<dbReference type="HAMAP" id="MF_01874">
    <property type="entry name" value="UPF0756"/>
    <property type="match status" value="1"/>
</dbReference>
<keyword evidence="3 5" id="KW-1133">Transmembrane helix</keyword>
<name>A0ABW1VKD8_9GAMM</name>
<proteinExistence type="inferred from homology"/>
<dbReference type="RefSeq" id="WP_212710970.1">
    <property type="nucleotide sequence ID" value="NZ_BAAAFW010000058.1"/>
</dbReference>
<keyword evidence="4 5" id="KW-0472">Membrane</keyword>
<comment type="caution">
    <text evidence="6">The sequence shown here is derived from an EMBL/GenBank/DDBJ whole genome shotgun (WGS) entry which is preliminary data.</text>
</comment>
<dbReference type="PANTHER" id="PTHR38452:SF1">
    <property type="entry name" value="UPF0756 MEMBRANE PROTEIN YEAL"/>
    <property type="match status" value="1"/>
</dbReference>
<evidence type="ECO:0000256" key="4">
    <source>
        <dbReference type="ARBA" id="ARBA00023136"/>
    </source>
</evidence>
<feature type="transmembrane region" description="Helical" evidence="5">
    <location>
        <begin position="52"/>
        <end position="70"/>
    </location>
</feature>
<feature type="transmembrane region" description="Helical" evidence="5">
    <location>
        <begin position="82"/>
        <end position="101"/>
    </location>
</feature>
<sequence length="148" mass="15419">MNSLLPCLLLLLIGALGMIGHNMAVVYAAVILLVIRITPLARFFPFIETQGVNIGIIILTVGVIAPLANGDMTLRALVRTLADWKSVAAIVIGIFVSWLGGRGVSFLSLQPGIVGGLLVGTIIGVAFFKGVPVGPLIAAGLVSLLFFK</sequence>
<dbReference type="Pfam" id="PF04284">
    <property type="entry name" value="DUF441"/>
    <property type="match status" value="1"/>
</dbReference>
<comment type="subcellular location">
    <subcellularLocation>
        <location evidence="5">Cell membrane</location>
        <topology evidence="5">Multi-pass membrane protein</topology>
    </subcellularLocation>
</comment>
<keyword evidence="1 5" id="KW-1003">Cell membrane</keyword>
<reference evidence="7" key="1">
    <citation type="journal article" date="2019" name="Int. J. Syst. Evol. Microbiol.">
        <title>The Global Catalogue of Microorganisms (GCM) 10K type strain sequencing project: providing services to taxonomists for standard genome sequencing and annotation.</title>
        <authorList>
            <consortium name="The Broad Institute Genomics Platform"/>
            <consortium name="The Broad Institute Genome Sequencing Center for Infectious Disease"/>
            <person name="Wu L."/>
            <person name="Ma J."/>
        </authorList>
    </citation>
    <scope>NUCLEOTIDE SEQUENCE [LARGE SCALE GENOMIC DNA]</scope>
    <source>
        <strain evidence="7">CGMCC 4.1530</strain>
    </source>
</reference>
<feature type="transmembrane region" description="Helical" evidence="5">
    <location>
        <begin position="113"/>
        <end position="146"/>
    </location>
</feature>
<organism evidence="6 7">
    <name type="scientific">Tatumella punctata</name>
    <dbReference type="NCBI Taxonomy" id="399969"/>
    <lineage>
        <taxon>Bacteria</taxon>
        <taxon>Pseudomonadati</taxon>
        <taxon>Pseudomonadota</taxon>
        <taxon>Gammaproteobacteria</taxon>
        <taxon>Enterobacterales</taxon>
        <taxon>Erwiniaceae</taxon>
        <taxon>Tatumella</taxon>
    </lineage>
</organism>
<dbReference type="Proteomes" id="UP001596215">
    <property type="component" value="Unassembled WGS sequence"/>
</dbReference>
<evidence type="ECO:0000313" key="7">
    <source>
        <dbReference type="Proteomes" id="UP001596215"/>
    </source>
</evidence>
<evidence type="ECO:0000256" key="5">
    <source>
        <dbReference type="HAMAP-Rule" id="MF_01874"/>
    </source>
</evidence>
<comment type="similarity">
    <text evidence="5">Belongs to the UPF0756 family.</text>
</comment>
<keyword evidence="2 5" id="KW-0812">Transmembrane</keyword>
<gene>
    <name evidence="6" type="ORF">ACFP73_04945</name>
</gene>
<keyword evidence="7" id="KW-1185">Reference proteome</keyword>
<evidence type="ECO:0000256" key="2">
    <source>
        <dbReference type="ARBA" id="ARBA00022692"/>
    </source>
</evidence>
<dbReference type="PANTHER" id="PTHR38452">
    <property type="entry name" value="UPF0756 MEMBRANE PROTEIN YEAL"/>
    <property type="match status" value="1"/>
</dbReference>
<comment type="caution">
    <text evidence="5">Lacks conserved residue(s) required for the propagation of feature annotation.</text>
</comment>
<protein>
    <recommendedName>
        <fullName evidence="5">UPF0756 membrane protein ACFP73_04945</fullName>
    </recommendedName>
</protein>
<evidence type="ECO:0000256" key="1">
    <source>
        <dbReference type="ARBA" id="ARBA00022475"/>
    </source>
</evidence>
<accession>A0ABW1VKD8</accession>
<evidence type="ECO:0000313" key="6">
    <source>
        <dbReference type="EMBL" id="MFC6361447.1"/>
    </source>
</evidence>
<evidence type="ECO:0000256" key="3">
    <source>
        <dbReference type="ARBA" id="ARBA00022989"/>
    </source>
</evidence>